<organism evidence="7 8">
    <name type="scientific">Salinisphaera aquimarina</name>
    <dbReference type="NCBI Taxonomy" id="2094031"/>
    <lineage>
        <taxon>Bacteria</taxon>
        <taxon>Pseudomonadati</taxon>
        <taxon>Pseudomonadota</taxon>
        <taxon>Gammaproteobacteria</taxon>
        <taxon>Salinisphaerales</taxon>
        <taxon>Salinisphaeraceae</taxon>
        <taxon>Salinisphaera</taxon>
    </lineage>
</organism>
<dbReference type="Pfam" id="PF12710">
    <property type="entry name" value="HAD"/>
    <property type="match status" value="1"/>
</dbReference>
<dbReference type="Pfam" id="PF01040">
    <property type="entry name" value="UbiA"/>
    <property type="match status" value="1"/>
</dbReference>
<dbReference type="Proteomes" id="UP001595462">
    <property type="component" value="Unassembled WGS sequence"/>
</dbReference>
<reference evidence="8" key="1">
    <citation type="journal article" date="2019" name="Int. J. Syst. Evol. Microbiol.">
        <title>The Global Catalogue of Microorganisms (GCM) 10K type strain sequencing project: providing services to taxonomists for standard genome sequencing and annotation.</title>
        <authorList>
            <consortium name="The Broad Institute Genomics Platform"/>
            <consortium name="The Broad Institute Genome Sequencing Center for Infectious Disease"/>
            <person name="Wu L."/>
            <person name="Ma J."/>
        </authorList>
    </citation>
    <scope>NUCLEOTIDE SEQUENCE [LARGE SCALE GENOMIC DNA]</scope>
    <source>
        <strain evidence="8">KCTC 52640</strain>
    </source>
</reference>
<comment type="subcellular location">
    <subcellularLocation>
        <location evidence="1">Membrane</location>
        <topology evidence="1">Multi-pass membrane protein</topology>
    </subcellularLocation>
</comment>
<feature type="transmembrane region" description="Helical" evidence="6">
    <location>
        <begin position="353"/>
        <end position="371"/>
    </location>
</feature>
<name>A0ABV7EY68_9GAMM</name>
<comment type="caution">
    <text evidence="7">The sequence shown here is derived from an EMBL/GenBank/DDBJ whole genome shotgun (WGS) entry which is preliminary data.</text>
</comment>
<feature type="transmembrane region" description="Helical" evidence="6">
    <location>
        <begin position="278"/>
        <end position="298"/>
    </location>
</feature>
<dbReference type="InterPro" id="IPR039653">
    <property type="entry name" value="Prenyltransferase"/>
</dbReference>
<feature type="transmembrane region" description="Helical" evidence="6">
    <location>
        <begin position="304"/>
        <end position="321"/>
    </location>
</feature>
<feature type="transmembrane region" description="Helical" evidence="6">
    <location>
        <begin position="433"/>
        <end position="451"/>
    </location>
</feature>
<dbReference type="SUPFAM" id="SSF56784">
    <property type="entry name" value="HAD-like"/>
    <property type="match status" value="1"/>
</dbReference>
<dbReference type="PANTHER" id="PTHR11048:SF5">
    <property type="entry name" value="DECAPRENYL-PHOSPHATE PHOSPHORIBOSYLTRANSFERASE"/>
    <property type="match status" value="1"/>
</dbReference>
<dbReference type="NCBIfam" id="NF006088">
    <property type="entry name" value="PRK08238.1"/>
    <property type="match status" value="1"/>
</dbReference>
<accession>A0ABV7EY68</accession>
<dbReference type="EMBL" id="JBHRSS010000010">
    <property type="protein sequence ID" value="MFC3106275.1"/>
    <property type="molecule type" value="Genomic_DNA"/>
</dbReference>
<dbReference type="InterPro" id="IPR036412">
    <property type="entry name" value="HAD-like_sf"/>
</dbReference>
<evidence type="ECO:0000256" key="5">
    <source>
        <dbReference type="ARBA" id="ARBA00023136"/>
    </source>
</evidence>
<proteinExistence type="predicted"/>
<dbReference type="Gene3D" id="3.40.50.1000">
    <property type="entry name" value="HAD superfamily/HAD-like"/>
    <property type="match status" value="1"/>
</dbReference>
<evidence type="ECO:0000256" key="4">
    <source>
        <dbReference type="ARBA" id="ARBA00022989"/>
    </source>
</evidence>
<evidence type="ECO:0000256" key="3">
    <source>
        <dbReference type="ARBA" id="ARBA00022692"/>
    </source>
</evidence>
<feature type="transmembrane region" description="Helical" evidence="6">
    <location>
        <begin position="233"/>
        <end position="257"/>
    </location>
</feature>
<evidence type="ECO:0000313" key="8">
    <source>
        <dbReference type="Proteomes" id="UP001595462"/>
    </source>
</evidence>
<dbReference type="Gene3D" id="1.10.357.140">
    <property type="entry name" value="UbiA prenyltransferase"/>
    <property type="match status" value="1"/>
</dbReference>
<dbReference type="InterPro" id="IPR044878">
    <property type="entry name" value="UbiA_sf"/>
</dbReference>
<dbReference type="PANTHER" id="PTHR11048">
    <property type="entry name" value="PRENYLTRANSFERASES"/>
    <property type="match status" value="1"/>
</dbReference>
<dbReference type="InterPro" id="IPR000537">
    <property type="entry name" value="UbiA_prenyltransferase"/>
</dbReference>
<keyword evidence="2" id="KW-1003">Cell membrane</keyword>
<keyword evidence="3 6" id="KW-0812">Transmembrane</keyword>
<evidence type="ECO:0000256" key="6">
    <source>
        <dbReference type="SAM" id="Phobius"/>
    </source>
</evidence>
<dbReference type="CDD" id="cd13963">
    <property type="entry name" value="PT_UbiA_2"/>
    <property type="match status" value="1"/>
</dbReference>
<feature type="transmembrane region" description="Helical" evidence="6">
    <location>
        <begin position="401"/>
        <end position="421"/>
    </location>
</feature>
<evidence type="ECO:0000256" key="1">
    <source>
        <dbReference type="ARBA" id="ARBA00004141"/>
    </source>
</evidence>
<evidence type="ECO:0000256" key="2">
    <source>
        <dbReference type="ARBA" id="ARBA00022475"/>
    </source>
</evidence>
<dbReference type="RefSeq" id="WP_380691901.1">
    <property type="nucleotide sequence ID" value="NZ_JBHRSS010000010.1"/>
</dbReference>
<keyword evidence="4 6" id="KW-1133">Transmembrane helix</keyword>
<evidence type="ECO:0000313" key="7">
    <source>
        <dbReference type="EMBL" id="MFC3106275.1"/>
    </source>
</evidence>
<protein>
    <submittedName>
        <fullName evidence="7">UbiA family prenyltransferase</fullName>
    </submittedName>
</protein>
<sequence>MNMQVNTVADPAVDETDPVPLVVDLDGTLVNSDLLIESAFMVAHRSPHSLVKLPNWLRSGKATLKAELARRADLGIADLPYNEALITFLRAEKANGRTLILATASNEKYAHQVAEHLGLFDAVLASDARTNLSGQTKLDALRAHLDGGAFDYAADDDVDRVIWRHARKAVLVNADAKLTAHMRDESNLGDTFEREHADWRTWARALRIYQWAKNGLIFVPLLAAHELADVGTVAMALLAFIAYSLLASSVYLLNDLVDLGDDRQHPRKRERPFASGRLPILHGALAIPVLILAAFVIALFLPPLFWLVLATYYVLTLAYSLGLKQLALLDVLTLAGLYTLRIIAGGAATGIELSFWLLALSMSIFLSLAMAKRCTELLVMKEHSGDAPLGRGYVASDLPPLRSLGTAAGYTSVVVLALYINSPDITDHYSHPARIWLLCPVVLYWISRIWLTTLRGQMHDDPIVFAARDTGSRVCVLLGALIMFLAL</sequence>
<keyword evidence="8" id="KW-1185">Reference proteome</keyword>
<keyword evidence="5 6" id="KW-0472">Membrane</keyword>
<gene>
    <name evidence="7" type="ORF">ACFOSU_20565</name>
</gene>
<dbReference type="InterPro" id="IPR023214">
    <property type="entry name" value="HAD_sf"/>
</dbReference>